<keyword evidence="6" id="KW-0256">Endoplasmic reticulum</keyword>
<evidence type="ECO:0000313" key="12">
    <source>
        <dbReference type="EMBL" id="ARF12171.1"/>
    </source>
</evidence>
<feature type="transmembrane region" description="Helical" evidence="11">
    <location>
        <begin position="176"/>
        <end position="196"/>
    </location>
</feature>
<evidence type="ECO:0000256" key="3">
    <source>
        <dbReference type="ARBA" id="ARBA00022568"/>
    </source>
</evidence>
<comment type="subcellular location">
    <subcellularLocation>
        <location evidence="1">Endoplasmic reticulum membrane</location>
        <topology evidence="1">Single-pass type I membrane protein</topology>
    </subcellularLocation>
</comment>
<dbReference type="GO" id="GO:2001256">
    <property type="term" value="P:regulation of store-operated calcium entry"/>
    <property type="evidence" value="ECO:0007669"/>
    <property type="project" value="InterPro"/>
</dbReference>
<keyword evidence="8 11" id="KW-1133">Transmembrane helix</keyword>
<evidence type="ECO:0008006" key="13">
    <source>
        <dbReference type="Google" id="ProtNLM"/>
    </source>
</evidence>
<evidence type="ECO:0000256" key="9">
    <source>
        <dbReference type="ARBA" id="ARBA00023065"/>
    </source>
</evidence>
<gene>
    <name evidence="12" type="ORF">Klosneuvirus_3_306</name>
</gene>
<evidence type="ECO:0000256" key="6">
    <source>
        <dbReference type="ARBA" id="ARBA00022824"/>
    </source>
</evidence>
<keyword evidence="10 11" id="KW-0472">Membrane</keyword>
<organism evidence="12">
    <name type="scientific">Klosneuvirus KNV1</name>
    <dbReference type="NCBI Taxonomy" id="1977640"/>
    <lineage>
        <taxon>Viruses</taxon>
        <taxon>Varidnaviria</taxon>
        <taxon>Bamfordvirae</taxon>
        <taxon>Nucleocytoviricota</taxon>
        <taxon>Megaviricetes</taxon>
        <taxon>Imitervirales</taxon>
        <taxon>Mimiviridae</taxon>
        <taxon>Klosneuvirinae</taxon>
        <taxon>Klosneuvirus</taxon>
    </lineage>
</organism>
<dbReference type="PANTHER" id="PTHR15929">
    <property type="entry name" value="STORE-OPERATED CALCIUM ENTRY-ASSOCIATED REGULATORY FACTOR"/>
    <property type="match status" value="1"/>
</dbReference>
<evidence type="ECO:0000256" key="11">
    <source>
        <dbReference type="SAM" id="Phobius"/>
    </source>
</evidence>
<protein>
    <recommendedName>
        <fullName evidence="13">Store-operated calcium entry-associated regulatory factor</fullName>
    </recommendedName>
</protein>
<keyword evidence="2" id="KW-0813">Transport</keyword>
<proteinExistence type="predicted"/>
<evidence type="ECO:0000256" key="5">
    <source>
        <dbReference type="ARBA" id="ARBA00022729"/>
    </source>
</evidence>
<reference evidence="12" key="1">
    <citation type="journal article" date="2017" name="Science">
        <title>Giant viruses with an expanded complement of translation system components.</title>
        <authorList>
            <person name="Schulz F."/>
            <person name="Yutin N."/>
            <person name="Ivanova N.N."/>
            <person name="Ortega D.R."/>
            <person name="Lee T.K."/>
            <person name="Vierheilig J."/>
            <person name="Daims H."/>
            <person name="Horn M."/>
            <person name="Wagner M."/>
            <person name="Jensen G.J."/>
            <person name="Kyrpides N.C."/>
            <person name="Koonin E.V."/>
            <person name="Woyke T."/>
        </authorList>
    </citation>
    <scope>NUCLEOTIDE SEQUENCE</scope>
    <source>
        <strain evidence="12">KNV1</strain>
    </source>
</reference>
<dbReference type="GO" id="GO:0006816">
    <property type="term" value="P:calcium ion transport"/>
    <property type="evidence" value="ECO:0007669"/>
    <property type="project" value="UniProtKB-KW"/>
</dbReference>
<evidence type="ECO:0000256" key="8">
    <source>
        <dbReference type="ARBA" id="ARBA00022989"/>
    </source>
</evidence>
<name>A0A1V0SKH5_9VIRU</name>
<evidence type="ECO:0000256" key="2">
    <source>
        <dbReference type="ARBA" id="ARBA00022448"/>
    </source>
</evidence>
<keyword evidence="9" id="KW-0406">Ion transport</keyword>
<evidence type="ECO:0000256" key="10">
    <source>
        <dbReference type="ARBA" id="ARBA00023136"/>
    </source>
</evidence>
<feature type="transmembrane region" description="Helical" evidence="11">
    <location>
        <begin position="20"/>
        <end position="42"/>
    </location>
</feature>
<keyword evidence="4 11" id="KW-0812">Transmembrane</keyword>
<evidence type="ECO:0000256" key="1">
    <source>
        <dbReference type="ARBA" id="ARBA00004115"/>
    </source>
</evidence>
<dbReference type="EMBL" id="KY684110">
    <property type="protein sequence ID" value="ARF12171.1"/>
    <property type="molecule type" value="Genomic_DNA"/>
</dbReference>
<keyword evidence="5" id="KW-0732">Signal</keyword>
<dbReference type="InterPro" id="IPR009567">
    <property type="entry name" value="SARAF"/>
</dbReference>
<dbReference type="Pfam" id="PF06682">
    <property type="entry name" value="SARAF"/>
    <property type="match status" value="1"/>
</dbReference>
<keyword evidence="3" id="KW-0109">Calcium transport</keyword>
<keyword evidence="7" id="KW-0106">Calcium</keyword>
<dbReference type="PANTHER" id="PTHR15929:SF0">
    <property type="entry name" value="STORE-OPERATED CALCIUM ENTRY-ASSOCIATED REGULATORY FACTOR"/>
    <property type="match status" value="1"/>
</dbReference>
<sequence length="328" mass="36599">MYLWYDNYFIYHNIIFQMKPLLTLLVFLIITTISVHAINKYFSNDAIHMKDIKVLTFQKGKFTTGRRSNPIQQLNCIGGTAQSKSYTVENVQCTNSGFNGKTYDWKCESTLDKTLKLGQVVVSCEGYDNSADDYVLVGSCGLEYNLEYTDNYYTQKKHMPNIIKLNTQNDATTDMFFSYVLMVYCVGIVTVITLIACTACCNHKNHTIYHDRPLNRQPVYTPPTPPTVVVDHSSSFAEGFVTGAVLTHRPTAIPPPITVFNPVPTTYASTTSFVSSVQPVTVVNTVQPVTVINPASTPHASGIVQQTPINQDIKETHTSTAYGTTKNR</sequence>
<accession>A0A1V0SKH5</accession>
<evidence type="ECO:0000256" key="4">
    <source>
        <dbReference type="ARBA" id="ARBA00022692"/>
    </source>
</evidence>
<evidence type="ECO:0000256" key="7">
    <source>
        <dbReference type="ARBA" id="ARBA00022837"/>
    </source>
</evidence>